<accession>A0ABW6C1L7</accession>
<dbReference type="EMBL" id="JBHUOX010000024">
    <property type="protein sequence ID" value="MFD3003101.1"/>
    <property type="molecule type" value="Genomic_DNA"/>
</dbReference>
<dbReference type="Proteomes" id="UP001597641">
    <property type="component" value="Unassembled WGS sequence"/>
</dbReference>
<sequence>MGKKQEVVFEFAKYNTGEVLHITLAHTGAKGFYCIGCNSAMIPYFGKRQPHFKHHPNDIDKSQECTWSDETYRHKIAKEILQRLKEIKVPKVSIAVPKEYGGGSVTIAPPQIVRASSVAIERYIYEDEYGQVRIEKSFDDMGGRRHLLVKPDILFLDEQSQPILIIELCATHRTDEEKRLKLMHLGINAIEVLIPKAANAQEIEKNLISSHNTKWLYSNEQATTKFNPTTHLTGKSSANLDREPGDIPRGETVQCRTFRIRECIRGIKKFMASSDFTEGKRAIEENLSRVKRNTERVREELAERNNRARAEAEKTVLRLLEREQQKVKELEPAETRLAKEAEAEERDYRGLEKRYYDKRDRLISEQQRIREEEGVIYRHYEGRRAELVGRITELRECNATIERVRKDKERVQSDKRGAVAYQSSLSEEERRIEKQEKQIEQQEKQFEHLIKQEQELRQRERETIEREADEVKRMEADISEMERKQSRVRKSREQLARIKDRAIDARFNQRG</sequence>
<evidence type="ECO:0008006" key="4">
    <source>
        <dbReference type="Google" id="ProtNLM"/>
    </source>
</evidence>
<gene>
    <name evidence="2" type="ORF">ACFS7Z_22250</name>
</gene>
<keyword evidence="3" id="KW-1185">Reference proteome</keyword>
<evidence type="ECO:0000313" key="2">
    <source>
        <dbReference type="EMBL" id="MFD3003101.1"/>
    </source>
</evidence>
<dbReference type="RefSeq" id="WP_377489807.1">
    <property type="nucleotide sequence ID" value="NZ_JBHUOX010000024.1"/>
</dbReference>
<comment type="caution">
    <text evidence="2">The sequence shown here is derived from an EMBL/GenBank/DDBJ whole genome shotgun (WGS) entry which is preliminary data.</text>
</comment>
<name>A0ABW6C1L7_9BACT</name>
<feature type="coiled-coil region" evidence="1">
    <location>
        <begin position="280"/>
        <end position="354"/>
    </location>
</feature>
<protein>
    <recommendedName>
        <fullName evidence="4">Competence protein CoiA-like protein</fullName>
    </recommendedName>
</protein>
<keyword evidence="1" id="KW-0175">Coiled coil</keyword>
<evidence type="ECO:0000256" key="1">
    <source>
        <dbReference type="SAM" id="Coils"/>
    </source>
</evidence>
<feature type="coiled-coil region" evidence="1">
    <location>
        <begin position="394"/>
        <end position="501"/>
    </location>
</feature>
<organism evidence="2 3">
    <name type="scientific">Pontibacter toksunensis</name>
    <dbReference type="NCBI Taxonomy" id="1332631"/>
    <lineage>
        <taxon>Bacteria</taxon>
        <taxon>Pseudomonadati</taxon>
        <taxon>Bacteroidota</taxon>
        <taxon>Cytophagia</taxon>
        <taxon>Cytophagales</taxon>
        <taxon>Hymenobacteraceae</taxon>
        <taxon>Pontibacter</taxon>
    </lineage>
</organism>
<reference evidence="3" key="1">
    <citation type="journal article" date="2019" name="Int. J. Syst. Evol. Microbiol.">
        <title>The Global Catalogue of Microorganisms (GCM) 10K type strain sequencing project: providing services to taxonomists for standard genome sequencing and annotation.</title>
        <authorList>
            <consortium name="The Broad Institute Genomics Platform"/>
            <consortium name="The Broad Institute Genome Sequencing Center for Infectious Disease"/>
            <person name="Wu L."/>
            <person name="Ma J."/>
        </authorList>
    </citation>
    <scope>NUCLEOTIDE SEQUENCE [LARGE SCALE GENOMIC DNA]</scope>
    <source>
        <strain evidence="3">KCTC 23984</strain>
    </source>
</reference>
<proteinExistence type="predicted"/>
<evidence type="ECO:0000313" key="3">
    <source>
        <dbReference type="Proteomes" id="UP001597641"/>
    </source>
</evidence>